<dbReference type="WBParaSite" id="ES5_v2.g22127.t1">
    <property type="protein sequence ID" value="ES5_v2.g22127.t1"/>
    <property type="gene ID" value="ES5_v2.g22127"/>
</dbReference>
<dbReference type="Proteomes" id="UP000887579">
    <property type="component" value="Unplaced"/>
</dbReference>
<proteinExistence type="predicted"/>
<reference evidence="2" key="1">
    <citation type="submission" date="2022-11" db="UniProtKB">
        <authorList>
            <consortium name="WormBaseParasite"/>
        </authorList>
    </citation>
    <scope>IDENTIFICATION</scope>
</reference>
<accession>A0AC34FXU6</accession>
<name>A0AC34FXU6_9BILA</name>
<sequence>MKMKLIQLLFHRLILNRLTDKTKYDKRLRPLYGEDPVDVGITIHVSSISAVSEVHMDFTIDFYLRQTWHDPRLAFGKLDIGFAKIDSLTVGVDYLERLWKPDTFFPNEKQSIFHDATTHNSFLRIEPDGRKCKLEIESYGYTTADIDYFWGKMKTDKQESAVAFSEFTLPQFKRAGYRVAITKAQTSSGEYVRLYFEIILMRNLGFYLMNIIVPSILIVMVSWVSFWINRESSPARVNLGVITVLSITTVIITTNNQMPKVSYIKALDVFLNFCFLMVFSALVEYTTVAYLSKKLKMRKERRKKLTENATQNDPRMSSYSQSLPPPDPTYIYRPPGLPLASPIIPSGSAIQMQEHDCDCRAIPLMHYPQQSHEPPPFYPMQVAYKKARRPTRFPNISPSGIDRCSRYLFPIFFTFFNFCYWSIMKILSATSENTDYVHF</sequence>
<evidence type="ECO:0000313" key="1">
    <source>
        <dbReference type="Proteomes" id="UP000887579"/>
    </source>
</evidence>
<evidence type="ECO:0000313" key="2">
    <source>
        <dbReference type="WBParaSite" id="ES5_v2.g22127.t1"/>
    </source>
</evidence>
<protein>
    <submittedName>
        <fullName evidence="2">Gamma-aminobutyric acid receptor subunit beta</fullName>
    </submittedName>
</protein>
<organism evidence="1 2">
    <name type="scientific">Panagrolaimus sp. ES5</name>
    <dbReference type="NCBI Taxonomy" id="591445"/>
    <lineage>
        <taxon>Eukaryota</taxon>
        <taxon>Metazoa</taxon>
        <taxon>Ecdysozoa</taxon>
        <taxon>Nematoda</taxon>
        <taxon>Chromadorea</taxon>
        <taxon>Rhabditida</taxon>
        <taxon>Tylenchina</taxon>
        <taxon>Panagrolaimomorpha</taxon>
        <taxon>Panagrolaimoidea</taxon>
        <taxon>Panagrolaimidae</taxon>
        <taxon>Panagrolaimus</taxon>
    </lineage>
</organism>